<dbReference type="WBParaSite" id="L893_g20663.t1">
    <property type="protein sequence ID" value="L893_g20663.t1"/>
    <property type="gene ID" value="L893_g20663"/>
</dbReference>
<evidence type="ECO:0000313" key="1">
    <source>
        <dbReference type="Proteomes" id="UP000095287"/>
    </source>
</evidence>
<reference evidence="2" key="1">
    <citation type="submission" date="2016-11" db="UniProtKB">
        <authorList>
            <consortium name="WormBaseParasite"/>
        </authorList>
    </citation>
    <scope>IDENTIFICATION</scope>
</reference>
<accession>A0A1I7YXB5</accession>
<organism evidence="1 2">
    <name type="scientific">Steinernema glaseri</name>
    <dbReference type="NCBI Taxonomy" id="37863"/>
    <lineage>
        <taxon>Eukaryota</taxon>
        <taxon>Metazoa</taxon>
        <taxon>Ecdysozoa</taxon>
        <taxon>Nematoda</taxon>
        <taxon>Chromadorea</taxon>
        <taxon>Rhabditida</taxon>
        <taxon>Tylenchina</taxon>
        <taxon>Panagrolaimomorpha</taxon>
        <taxon>Strongyloidoidea</taxon>
        <taxon>Steinernematidae</taxon>
        <taxon>Steinernema</taxon>
    </lineage>
</organism>
<dbReference type="Proteomes" id="UP000095287">
    <property type="component" value="Unplaced"/>
</dbReference>
<name>A0A1I7YXB5_9BILA</name>
<evidence type="ECO:0000313" key="2">
    <source>
        <dbReference type="WBParaSite" id="L893_g20663.t1"/>
    </source>
</evidence>
<dbReference type="AlphaFoldDB" id="A0A1I7YXB5"/>
<keyword evidence="1" id="KW-1185">Reference proteome</keyword>
<sequence>MDGVPFAFYEHLTEIQTMRGLSTVRQLSGTYGELAFQALTHSTEFVCTVRDGTHKVEELRYMASGRWVKTSEEIDAVRKKFVRQVWIFLKDAKTESVSREIIRRFPYAHGYNFVLESSSINEAWVNLAFSLRRLGSVSIRKELDDNALRLFQKLVTGQKLWTLTMRPGACEGGTLEMAKSLLCQEQFQKLRIRYAEPNGARRTTPVRELLDFWSANSDKLRGKRLIMIGDCKDASAQLEEFLLKESPSTVKELNVSGLQKAMEVCSKEECDLIARNYFHNHIVFWKPSCVYKYEEGEGEEERRLYISFDCHKEGQMFEQCRRASHEGHKDLFLMRDTTSLYVMFA</sequence>
<protein>
    <submittedName>
        <fullName evidence="2">SEO_C domain-containing protein</fullName>
    </submittedName>
</protein>
<proteinExistence type="predicted"/>